<reference evidence="2 3" key="1">
    <citation type="journal article" date="2007" name="Appl. Environ. Microbiol.">
        <title>Rhizobial factors required for stem nodule maturation and maintenance in Sesbania rostrata-Azorhizobium caulinodans ORS571 symbiosis.</title>
        <authorList>
            <person name="Suzuki S."/>
            <person name="Aono T."/>
            <person name="Lee KB."/>
            <person name="Suzuki T."/>
            <person name="Liu CT."/>
            <person name="Miwa H."/>
            <person name="Wakao S."/>
            <person name="Iki T."/>
            <person name="Oyaizu H."/>
        </authorList>
    </citation>
    <scope>NUCLEOTIDE SEQUENCE [LARGE SCALE GENOMIC DNA]</scope>
    <source>
        <strain evidence="3">ATCC 43989 / DSM 5975 / JCM 20966 / LMG 6465 / NBRC 14845 / NCIMB 13405 / ORS 571</strain>
    </source>
</reference>
<dbReference type="InterPro" id="IPR050483">
    <property type="entry name" value="CoA-transferase_III_domain"/>
</dbReference>
<dbReference type="Pfam" id="PF02515">
    <property type="entry name" value="CoA_transf_3"/>
    <property type="match status" value="1"/>
</dbReference>
<evidence type="ECO:0000313" key="2">
    <source>
        <dbReference type="EMBL" id="BAF88498.1"/>
    </source>
</evidence>
<evidence type="ECO:0000256" key="1">
    <source>
        <dbReference type="ARBA" id="ARBA00022679"/>
    </source>
</evidence>
<keyword evidence="3" id="KW-1185">Reference proteome</keyword>
<reference evidence="2 3" key="4">
    <citation type="journal article" date="2009" name="Appl. Environ. Microbiol.">
        <title>Comparative genome-wide transcriptional profiling of Azorhizobium caulinodans ORS571 grown under free-living and symbiotic conditions.</title>
        <authorList>
            <person name="Tsukada S."/>
            <person name="Aono T."/>
            <person name="Akiba N."/>
            <person name="Lee KB."/>
            <person name="Liu CT."/>
            <person name="Toyazaki H."/>
            <person name="Oyaizu H."/>
        </authorList>
    </citation>
    <scope>NUCLEOTIDE SEQUENCE [LARGE SCALE GENOMIC DNA]</scope>
    <source>
        <strain evidence="3">ATCC 43989 / DSM 5975 / JCM 20966 / LMG 6465 / NBRC 14845 / NCIMB 13405 / ORS 571</strain>
    </source>
</reference>
<name>A8IAE9_AZOC5</name>
<dbReference type="Gene3D" id="3.30.1540.10">
    <property type="entry name" value="formyl-coa transferase, domain 3"/>
    <property type="match status" value="1"/>
</dbReference>
<dbReference type="RefSeq" id="WP_012171026.1">
    <property type="nucleotide sequence ID" value="NC_009937.1"/>
</dbReference>
<protein>
    <submittedName>
        <fullName evidence="2">Putative acyl-CoA transferase</fullName>
    </submittedName>
</protein>
<dbReference type="GO" id="GO:0008410">
    <property type="term" value="F:CoA-transferase activity"/>
    <property type="evidence" value="ECO:0007669"/>
    <property type="project" value="TreeGrafter"/>
</dbReference>
<dbReference type="EMBL" id="AP009384">
    <property type="protein sequence ID" value="BAF88498.1"/>
    <property type="molecule type" value="Genomic_DNA"/>
</dbReference>
<dbReference type="PANTHER" id="PTHR48207:SF3">
    <property type="entry name" value="SUCCINATE--HYDROXYMETHYLGLUTARATE COA-TRANSFERASE"/>
    <property type="match status" value="1"/>
</dbReference>
<dbReference type="HOGENOM" id="CLU_033975_0_0_5"/>
<gene>
    <name evidence="2" type="primary">caiB</name>
    <name evidence="2" type="ordered locus">AZC_2500</name>
</gene>
<dbReference type="SUPFAM" id="SSF89796">
    <property type="entry name" value="CoA-transferase family III (CaiB/BaiF)"/>
    <property type="match status" value="1"/>
</dbReference>
<dbReference type="PANTHER" id="PTHR48207">
    <property type="entry name" value="SUCCINATE--HYDROXYMETHYLGLUTARATE COA-TRANSFERASE"/>
    <property type="match status" value="1"/>
</dbReference>
<reference evidence="2 3" key="3">
    <citation type="journal article" date="2008" name="BMC Genomics">
        <title>The genome of the versatile nitrogen fixer Azorhizobium caulinodans ORS571.</title>
        <authorList>
            <person name="Lee KB."/>
            <person name="Backer P.D."/>
            <person name="Aono T."/>
            <person name="Liu CT."/>
            <person name="Suzuki S."/>
            <person name="Suzuki T."/>
            <person name="Kaneko T."/>
            <person name="Yamada M."/>
            <person name="Tabata S."/>
            <person name="Kupfer D.M."/>
            <person name="Najar F.Z."/>
            <person name="Wiley G.B."/>
            <person name="Roe B."/>
            <person name="Binnewies T.T."/>
            <person name="Ussery D.W."/>
            <person name="D'Haeze W."/>
            <person name="Herder J.D."/>
            <person name="Gevers D."/>
            <person name="Vereecke D."/>
            <person name="Holsters M."/>
            <person name="Oyaizu H."/>
        </authorList>
    </citation>
    <scope>NUCLEOTIDE SEQUENCE [LARGE SCALE GENOMIC DNA]</scope>
    <source>
        <strain evidence="3">ATCC 43989 / DSM 5975 / JCM 20966 / LMG 6465 / NBRC 14845 / NCIMB 13405 / ORS 571</strain>
    </source>
</reference>
<reference evidence="3" key="2">
    <citation type="submission" date="2007-04" db="EMBL/GenBank/DDBJ databases">
        <title>Complete genome sequence of the nitrogen-fixing bacterium Azorhizobium caulinodans ORS571.</title>
        <authorList>
            <person name="Lee K.B."/>
            <person name="Backer P.D."/>
            <person name="Aono T."/>
            <person name="Liu C.T."/>
            <person name="Suzuki S."/>
            <person name="Suzuki T."/>
            <person name="Kaneko T."/>
            <person name="Yamada M."/>
            <person name="Tabata S."/>
            <person name="Kupfer D.M."/>
            <person name="Najar F.Z."/>
            <person name="Wiley G.B."/>
            <person name="Roe B."/>
            <person name="Binnewies T."/>
            <person name="Ussery D."/>
            <person name="Vereecke D."/>
            <person name="Gevers D."/>
            <person name="Holsters M."/>
            <person name="Oyaizu H."/>
        </authorList>
    </citation>
    <scope>NUCLEOTIDE SEQUENCE [LARGE SCALE GENOMIC DNA]</scope>
    <source>
        <strain evidence="3">ATCC 43989 / DSM 5975 / JCM 20966 / LMG 6465 / NBRC 14845 / NCIMB 13405 / ORS 571</strain>
    </source>
</reference>
<dbReference type="InterPro" id="IPR003673">
    <property type="entry name" value="CoA-Trfase_fam_III"/>
</dbReference>
<dbReference type="STRING" id="438753.AZC_2500"/>
<evidence type="ECO:0000313" key="3">
    <source>
        <dbReference type="Proteomes" id="UP000000270"/>
    </source>
</evidence>
<organism evidence="2 3">
    <name type="scientific">Azorhizobium caulinodans (strain ATCC 43989 / DSM 5975 / JCM 20966 / LMG 6465 / NBRC 14845 / NCIMB 13405 / ORS 571)</name>
    <dbReference type="NCBI Taxonomy" id="438753"/>
    <lineage>
        <taxon>Bacteria</taxon>
        <taxon>Pseudomonadati</taxon>
        <taxon>Pseudomonadota</taxon>
        <taxon>Alphaproteobacteria</taxon>
        <taxon>Hyphomicrobiales</taxon>
        <taxon>Xanthobacteraceae</taxon>
        <taxon>Azorhizobium</taxon>
    </lineage>
</organism>
<proteinExistence type="predicted"/>
<dbReference type="Gene3D" id="3.40.50.10540">
    <property type="entry name" value="Crotonobetainyl-coa:carnitine coa-transferase, domain 1"/>
    <property type="match status" value="1"/>
</dbReference>
<accession>A8IAE9</accession>
<reference evidence="2 3" key="6">
    <citation type="journal article" date="2011" name="Appl. Environ. Microbiol.">
        <title>Involvement of the azorhizobial chromosome partition gene (parA) in the onset of bacteroid differentiation during Sesbania rostrata stem nodule development.</title>
        <authorList>
            <person name="Liu CT."/>
            <person name="Lee KB."/>
            <person name="Wang YS."/>
            <person name="Peng MH."/>
            <person name="Lee KT."/>
            <person name="Suzuki S."/>
            <person name="Suzuki T."/>
            <person name="Oyaizu H."/>
        </authorList>
    </citation>
    <scope>NUCLEOTIDE SEQUENCE [LARGE SCALE GENOMIC DNA]</scope>
    <source>
        <strain evidence="3">ATCC 43989 / DSM 5975 / JCM 20966 / LMG 6465 / NBRC 14845 / NCIMB 13405 / ORS 571</strain>
    </source>
</reference>
<sequence length="406" mass="43235">MSATAQAPAADRPAASTALANLRILDLTRVRAGPTCCRIFADFGADVIKVEAPDGVDPNESMSGARDGYDMLNLHRNKRSLSLNLKRKEGLELFLKLVETADVVVENYRPDVKARLGIDYPALKARNPRIILASISGFGQDGPYARRAGFDQIAQGMGGLMWVTGLPGQGPVRAGAAVADSTAGLYAATGILVALRERDVSGEGQWVQTSLLQAQIALCDFQAARYLVDGVVPEQSGNDHPYSTPMGVIATADGFINLAVGGDGQWRDLCRAIQRSDLAEHPDYATQPQRLAHRAQVWALLAPIFAADTSANWLQRLEEVGVPAGPIYRMDEVFEDPQVKHLGLARSVTHPRLGEVTLVGQPIGLSRTPPAVVAPLSDKGADGDAILAEIGLDAGRIAALRAEGIL</sequence>
<keyword evidence="1 2" id="KW-0808">Transferase</keyword>
<dbReference type="InterPro" id="IPR023606">
    <property type="entry name" value="CoA-Trfase_III_dom_1_sf"/>
</dbReference>
<dbReference type="AlphaFoldDB" id="A8IAE9"/>
<reference evidence="2 3" key="5">
    <citation type="journal article" date="2010" name="Appl. Environ. Microbiol.">
        <title>phrR-like gene praR of Azorhizobium caulinodans ORS571 is essential for symbiosis with Sesbania rostrata and is involved in expression of reb genes.</title>
        <authorList>
            <person name="Akiba N."/>
            <person name="Aono T."/>
            <person name="Toyazaki H."/>
            <person name="Sato S."/>
            <person name="Oyaizu H."/>
        </authorList>
    </citation>
    <scope>NUCLEOTIDE SEQUENCE [LARGE SCALE GENOMIC DNA]</scope>
    <source>
        <strain evidence="3">ATCC 43989 / DSM 5975 / JCM 20966 / LMG 6465 / NBRC 14845 / NCIMB 13405 / ORS 571</strain>
    </source>
</reference>
<dbReference type="eggNOG" id="COG1804">
    <property type="taxonomic scope" value="Bacteria"/>
</dbReference>
<dbReference type="InterPro" id="IPR044855">
    <property type="entry name" value="CoA-Trfase_III_dom3_sf"/>
</dbReference>
<dbReference type="KEGG" id="azc:AZC_2500"/>
<dbReference type="Proteomes" id="UP000000270">
    <property type="component" value="Chromosome"/>
</dbReference>